<organism evidence="3 4">
    <name type="scientific">Dryococelus australis</name>
    <dbReference type="NCBI Taxonomy" id="614101"/>
    <lineage>
        <taxon>Eukaryota</taxon>
        <taxon>Metazoa</taxon>
        <taxon>Ecdysozoa</taxon>
        <taxon>Arthropoda</taxon>
        <taxon>Hexapoda</taxon>
        <taxon>Insecta</taxon>
        <taxon>Pterygota</taxon>
        <taxon>Neoptera</taxon>
        <taxon>Polyneoptera</taxon>
        <taxon>Phasmatodea</taxon>
        <taxon>Verophasmatodea</taxon>
        <taxon>Anareolatae</taxon>
        <taxon>Phasmatidae</taxon>
        <taxon>Eurycanthinae</taxon>
        <taxon>Dryococelus</taxon>
    </lineage>
</organism>
<protein>
    <submittedName>
        <fullName evidence="3">Uncharacterized protein</fullName>
    </submittedName>
</protein>
<dbReference type="InterPro" id="IPR003591">
    <property type="entry name" value="Leu-rich_rpt_typical-subtyp"/>
</dbReference>
<reference evidence="3 4" key="1">
    <citation type="submission" date="2023-02" db="EMBL/GenBank/DDBJ databases">
        <title>LHISI_Scaffold_Assembly.</title>
        <authorList>
            <person name="Stuart O.P."/>
            <person name="Cleave R."/>
            <person name="Magrath M.J.L."/>
            <person name="Mikheyev A.S."/>
        </authorList>
    </citation>
    <scope>NUCLEOTIDE SEQUENCE [LARGE SCALE GENOMIC DNA]</scope>
    <source>
        <strain evidence="3">Daus_M_001</strain>
        <tissue evidence="3">Leg muscle</tissue>
    </source>
</reference>
<evidence type="ECO:0000313" key="3">
    <source>
        <dbReference type="EMBL" id="KAJ8883684.1"/>
    </source>
</evidence>
<gene>
    <name evidence="3" type="ORF">PR048_015538</name>
</gene>
<dbReference type="InterPro" id="IPR001611">
    <property type="entry name" value="Leu-rich_rpt"/>
</dbReference>
<dbReference type="SUPFAM" id="SSF52058">
    <property type="entry name" value="L domain-like"/>
    <property type="match status" value="1"/>
</dbReference>
<evidence type="ECO:0000256" key="1">
    <source>
        <dbReference type="ARBA" id="ARBA00022614"/>
    </source>
</evidence>
<dbReference type="Pfam" id="PF13855">
    <property type="entry name" value="LRR_8"/>
    <property type="match status" value="1"/>
</dbReference>
<dbReference type="InterPro" id="IPR050216">
    <property type="entry name" value="LRR_domain-containing"/>
</dbReference>
<dbReference type="PANTHER" id="PTHR48051">
    <property type="match status" value="1"/>
</dbReference>
<dbReference type="SMART" id="SM00364">
    <property type="entry name" value="LRR_BAC"/>
    <property type="match status" value="4"/>
</dbReference>
<dbReference type="PANTHER" id="PTHR48051:SF1">
    <property type="entry name" value="RAS SUPPRESSOR PROTEIN 1"/>
    <property type="match status" value="1"/>
</dbReference>
<accession>A0ABQ9HHA2</accession>
<keyword evidence="1" id="KW-0433">Leucine-rich repeat</keyword>
<dbReference type="Proteomes" id="UP001159363">
    <property type="component" value="Chromosome 4"/>
</dbReference>
<dbReference type="SMART" id="SM00369">
    <property type="entry name" value="LRR_TYP"/>
    <property type="match status" value="4"/>
</dbReference>
<sequence length="281" mass="31919">MGSSVVRKIRQARILHWNYVGFVEIPEELKDEGAHVQEIYLKCNKLSQLVSRSAAEFYIYCGLICATSLLTQCCVLQPPWLGSLSNLTNLYLHGNELTYLPDEIGELGQLIWLDVDSNHLSCLPNSIWGLHQLTALIISNNRLSIIPPDIGRLERLEYLDVSHNGLGELPDEMGKCSRLRELTTDGNPLLTLPNSITGLPCLRVITAMDCHLVYLPLLPFTFRPMLRLDHNAGLTYLPAHVLQYTRNIHYIRYCITQLSARLNIVLSRFFFVHMMLFGCVV</sequence>
<name>A0ABQ9HHA2_9NEOP</name>
<comment type="caution">
    <text evidence="3">The sequence shown here is derived from an EMBL/GenBank/DDBJ whole genome shotgun (WGS) entry which is preliminary data.</text>
</comment>
<evidence type="ECO:0000256" key="2">
    <source>
        <dbReference type="ARBA" id="ARBA00022737"/>
    </source>
</evidence>
<dbReference type="Gene3D" id="3.80.10.10">
    <property type="entry name" value="Ribonuclease Inhibitor"/>
    <property type="match status" value="1"/>
</dbReference>
<keyword evidence="4" id="KW-1185">Reference proteome</keyword>
<dbReference type="EMBL" id="JARBHB010000005">
    <property type="protein sequence ID" value="KAJ8883684.1"/>
    <property type="molecule type" value="Genomic_DNA"/>
</dbReference>
<proteinExistence type="predicted"/>
<dbReference type="Pfam" id="PF00560">
    <property type="entry name" value="LRR_1"/>
    <property type="match status" value="1"/>
</dbReference>
<evidence type="ECO:0000313" key="4">
    <source>
        <dbReference type="Proteomes" id="UP001159363"/>
    </source>
</evidence>
<keyword evidence="2" id="KW-0677">Repeat</keyword>
<dbReference type="PROSITE" id="PS51450">
    <property type="entry name" value="LRR"/>
    <property type="match status" value="2"/>
</dbReference>
<dbReference type="InterPro" id="IPR032675">
    <property type="entry name" value="LRR_dom_sf"/>
</dbReference>